<reference evidence="1 2" key="1">
    <citation type="submission" date="2018-04" db="EMBL/GenBank/DDBJ databases">
        <authorList>
            <person name="Li J."/>
        </authorList>
    </citation>
    <scope>NUCLEOTIDE SEQUENCE [LARGE SCALE GENOMIC DNA]</scope>
    <source>
        <strain evidence="2">30A</strain>
    </source>
</reference>
<dbReference type="Proteomes" id="UP000244729">
    <property type="component" value="Chromosome"/>
</dbReference>
<dbReference type="SUPFAM" id="SSF51182">
    <property type="entry name" value="RmlC-like cupins"/>
    <property type="match status" value="1"/>
</dbReference>
<sequence>MHGERVVAPDGTEVTLVGIGTHMLRDSDRLRVWDVRLGPGGHHPWHLHRNPYVVLSIIGSTGRMDWLDGSPSRNISEYDGGAVFRPVSPVHCLTNTGSGRYRNRLIELKSLGEASATGLVDVGDGARSVEGVLPENAPETTDGRRPVLVTDFVRVWTIEIAGGDTAQISGDDAPHLVVEFDGDLEDDALTTSIREVESGTFSIVNEAARPRAWFVVALDYLAADSSTRDIPAQEEQQS</sequence>
<dbReference type="InterPro" id="IPR011051">
    <property type="entry name" value="RmlC_Cupin_sf"/>
</dbReference>
<dbReference type="KEGG" id="agm:DCE93_03330"/>
<gene>
    <name evidence="1" type="ORF">DCE93_03330</name>
</gene>
<evidence type="ECO:0008006" key="3">
    <source>
        <dbReference type="Google" id="ProtNLM"/>
    </source>
</evidence>
<dbReference type="RefSeq" id="WP_108594629.1">
    <property type="nucleotide sequence ID" value="NZ_CP028913.1"/>
</dbReference>
<protein>
    <recommendedName>
        <fullName evidence="3">Cupin domain-containing protein</fullName>
    </recommendedName>
</protein>
<name>A0A2S0WU40_9MICO</name>
<dbReference type="Gene3D" id="2.60.120.10">
    <property type="entry name" value="Jelly Rolls"/>
    <property type="match status" value="1"/>
</dbReference>
<proteinExistence type="predicted"/>
<dbReference type="EMBL" id="CP028913">
    <property type="protein sequence ID" value="AWB94808.1"/>
    <property type="molecule type" value="Genomic_DNA"/>
</dbReference>
<organism evidence="1 2">
    <name type="scientific">Agromyces badenianii</name>
    <dbReference type="NCBI Taxonomy" id="2080742"/>
    <lineage>
        <taxon>Bacteria</taxon>
        <taxon>Bacillati</taxon>
        <taxon>Actinomycetota</taxon>
        <taxon>Actinomycetes</taxon>
        <taxon>Micrococcales</taxon>
        <taxon>Microbacteriaceae</taxon>
        <taxon>Agromyces</taxon>
    </lineage>
</organism>
<dbReference type="InterPro" id="IPR014710">
    <property type="entry name" value="RmlC-like_jellyroll"/>
</dbReference>
<evidence type="ECO:0000313" key="1">
    <source>
        <dbReference type="EMBL" id="AWB94808.1"/>
    </source>
</evidence>
<accession>A0A2S0WU40</accession>
<keyword evidence="2" id="KW-1185">Reference proteome</keyword>
<evidence type="ECO:0000313" key="2">
    <source>
        <dbReference type="Proteomes" id="UP000244729"/>
    </source>
</evidence>
<dbReference type="OrthoDB" id="7060081at2"/>
<dbReference type="AlphaFoldDB" id="A0A2S0WU40"/>